<dbReference type="Proteomes" id="UP000000719">
    <property type="component" value="Chromosome"/>
</dbReference>
<keyword evidence="1" id="KW-1133">Transmembrane helix</keyword>
<evidence type="ECO:0000256" key="1">
    <source>
        <dbReference type="SAM" id="Phobius"/>
    </source>
</evidence>
<keyword evidence="1" id="KW-0472">Membrane</keyword>
<dbReference type="Pfam" id="PF06177">
    <property type="entry name" value="QueT"/>
    <property type="match status" value="1"/>
</dbReference>
<name>B8CW26_HALOH</name>
<feature type="transmembrane region" description="Helical" evidence="1">
    <location>
        <begin position="118"/>
        <end position="141"/>
    </location>
</feature>
<feature type="transmembrane region" description="Helical" evidence="1">
    <location>
        <begin position="92"/>
        <end position="112"/>
    </location>
</feature>
<sequence length="150" mass="16673">MKAKMIARGAIISALYIVVTFFLQSVSFGPVQFRAAEALTVLPIIYPEAIPALFIGVLVSNIIGGLGLVDIIGGSLVTLIAAYFTYYFRDSILAYLSPIVFNGFLISIYLHIFFELPYWLNVITISLSEAVVVFLLGYPLIQYLKKKKRI</sequence>
<dbReference type="HOGENOM" id="CLU_104115_0_0_9"/>
<dbReference type="PANTHER" id="PTHR40044:SF1">
    <property type="entry name" value="INTEGRAL MEMBRANE PROTEIN"/>
    <property type="match status" value="1"/>
</dbReference>
<feature type="transmembrane region" description="Helical" evidence="1">
    <location>
        <begin position="52"/>
        <end position="85"/>
    </location>
</feature>
<evidence type="ECO:0000313" key="3">
    <source>
        <dbReference type="Proteomes" id="UP000000719"/>
    </source>
</evidence>
<accession>B8CW26</accession>
<reference evidence="2 3" key="1">
    <citation type="journal article" date="2009" name="PLoS ONE">
        <title>Genome analysis of the anaerobic thermohalophilic bacterium Halothermothrix orenii.</title>
        <authorList>
            <person name="Mavromatis K."/>
            <person name="Ivanova N."/>
            <person name="Anderson I."/>
            <person name="Lykidis A."/>
            <person name="Hooper S.D."/>
            <person name="Sun H."/>
            <person name="Kunin V."/>
            <person name="Lapidus A."/>
            <person name="Hugenholtz P."/>
            <person name="Patel B."/>
            <person name="Kyrpides N.C."/>
        </authorList>
    </citation>
    <scope>NUCLEOTIDE SEQUENCE [LARGE SCALE GENOMIC DNA]</scope>
    <source>
        <strain evidence="3">H 168 / OCM 544 / DSM 9562</strain>
    </source>
</reference>
<protein>
    <submittedName>
        <fullName evidence="2">Predicted membrane protein</fullName>
    </submittedName>
</protein>
<keyword evidence="1" id="KW-0812">Transmembrane</keyword>
<dbReference type="EMBL" id="CP001098">
    <property type="protein sequence ID" value="ACL69495.1"/>
    <property type="molecule type" value="Genomic_DNA"/>
</dbReference>
<dbReference type="OrthoDB" id="9786793at2"/>
<dbReference type="PIRSF" id="PIRSF031501">
    <property type="entry name" value="QueT"/>
    <property type="match status" value="1"/>
</dbReference>
<dbReference type="eggNOG" id="COG4708">
    <property type="taxonomic scope" value="Bacteria"/>
</dbReference>
<dbReference type="AlphaFoldDB" id="B8CW26"/>
<evidence type="ECO:0000313" key="2">
    <source>
        <dbReference type="EMBL" id="ACL69495.1"/>
    </source>
</evidence>
<dbReference type="PANTHER" id="PTHR40044">
    <property type="entry name" value="INTEGRAL MEMBRANE PROTEIN-RELATED"/>
    <property type="match status" value="1"/>
</dbReference>
<keyword evidence="3" id="KW-1185">Reference proteome</keyword>
<dbReference type="RefSeq" id="WP_012635683.1">
    <property type="nucleotide sequence ID" value="NC_011899.1"/>
</dbReference>
<dbReference type="STRING" id="373903.Hore_07380"/>
<organism evidence="2 3">
    <name type="scientific">Halothermothrix orenii (strain H 168 / OCM 544 / DSM 9562)</name>
    <dbReference type="NCBI Taxonomy" id="373903"/>
    <lineage>
        <taxon>Bacteria</taxon>
        <taxon>Bacillati</taxon>
        <taxon>Bacillota</taxon>
        <taxon>Clostridia</taxon>
        <taxon>Halanaerobiales</taxon>
        <taxon>Halothermotrichaceae</taxon>
        <taxon>Halothermothrix</taxon>
    </lineage>
</organism>
<dbReference type="InterPro" id="IPR010387">
    <property type="entry name" value="QueT"/>
</dbReference>
<proteinExistence type="predicted"/>
<dbReference type="KEGG" id="hor:Hore_07380"/>
<gene>
    <name evidence="2" type="ordered locus">Hore_07380</name>
</gene>